<gene>
    <name evidence="1" type="ORF">PUN28_020489</name>
</gene>
<evidence type="ECO:0008006" key="3">
    <source>
        <dbReference type="Google" id="ProtNLM"/>
    </source>
</evidence>
<evidence type="ECO:0000313" key="2">
    <source>
        <dbReference type="Proteomes" id="UP001430953"/>
    </source>
</evidence>
<organism evidence="1 2">
    <name type="scientific">Cardiocondyla obscurior</name>
    <dbReference type="NCBI Taxonomy" id="286306"/>
    <lineage>
        <taxon>Eukaryota</taxon>
        <taxon>Metazoa</taxon>
        <taxon>Ecdysozoa</taxon>
        <taxon>Arthropoda</taxon>
        <taxon>Hexapoda</taxon>
        <taxon>Insecta</taxon>
        <taxon>Pterygota</taxon>
        <taxon>Neoptera</taxon>
        <taxon>Endopterygota</taxon>
        <taxon>Hymenoptera</taxon>
        <taxon>Apocrita</taxon>
        <taxon>Aculeata</taxon>
        <taxon>Formicoidea</taxon>
        <taxon>Formicidae</taxon>
        <taxon>Myrmicinae</taxon>
        <taxon>Cardiocondyla</taxon>
    </lineage>
</organism>
<proteinExistence type="predicted"/>
<dbReference type="AlphaFoldDB" id="A0AAW2E4E6"/>
<evidence type="ECO:0000313" key="1">
    <source>
        <dbReference type="EMBL" id="KAL0098533.1"/>
    </source>
</evidence>
<comment type="caution">
    <text evidence="1">The sequence shown here is derived from an EMBL/GenBank/DDBJ whole genome shotgun (WGS) entry which is preliminary data.</text>
</comment>
<name>A0AAW2E4E6_9HYME</name>
<sequence length="36" mass="4583">MLKLKKKKTKKLDWVRLWKNLENGPFFFFRFGYNFL</sequence>
<dbReference type="Proteomes" id="UP001430953">
    <property type="component" value="Unassembled WGS sequence"/>
</dbReference>
<accession>A0AAW2E4E6</accession>
<keyword evidence="2" id="KW-1185">Reference proteome</keyword>
<reference evidence="1 2" key="1">
    <citation type="submission" date="2023-03" db="EMBL/GenBank/DDBJ databases">
        <title>High recombination rates correlate with genetic variation in Cardiocondyla obscurior ants.</title>
        <authorList>
            <person name="Errbii M."/>
        </authorList>
    </citation>
    <scope>NUCLEOTIDE SEQUENCE [LARGE SCALE GENOMIC DNA]</scope>
    <source>
        <strain evidence="1">Alpha-2009</strain>
        <tissue evidence="1">Whole body</tissue>
    </source>
</reference>
<protein>
    <recommendedName>
        <fullName evidence="3">Ribosomal protein L32</fullName>
    </recommendedName>
</protein>
<dbReference type="EMBL" id="JADYXP020000054">
    <property type="protein sequence ID" value="KAL0098533.1"/>
    <property type="molecule type" value="Genomic_DNA"/>
</dbReference>